<dbReference type="InParanoid" id="A0A7J8GQ90"/>
<protein>
    <submittedName>
        <fullName evidence="2">Uncharacterized protein</fullName>
    </submittedName>
</protein>
<name>A0A7J8GQ90_MOLMO</name>
<feature type="region of interest" description="Disordered" evidence="1">
    <location>
        <begin position="39"/>
        <end position="137"/>
    </location>
</feature>
<proteinExistence type="predicted"/>
<accession>A0A7J8GQ90</accession>
<reference evidence="2 3" key="1">
    <citation type="journal article" date="2020" name="Nature">
        <title>Six reference-quality genomes reveal evolution of bat adaptations.</title>
        <authorList>
            <person name="Jebb D."/>
            <person name="Huang Z."/>
            <person name="Pippel M."/>
            <person name="Hughes G.M."/>
            <person name="Lavrichenko K."/>
            <person name="Devanna P."/>
            <person name="Winkler S."/>
            <person name="Jermiin L.S."/>
            <person name="Skirmuntt E.C."/>
            <person name="Katzourakis A."/>
            <person name="Burkitt-Gray L."/>
            <person name="Ray D.A."/>
            <person name="Sullivan K.A.M."/>
            <person name="Roscito J.G."/>
            <person name="Kirilenko B.M."/>
            <person name="Davalos L.M."/>
            <person name="Corthals A.P."/>
            <person name="Power M.L."/>
            <person name="Jones G."/>
            <person name="Ransome R.D."/>
            <person name="Dechmann D.K.N."/>
            <person name="Locatelli A.G."/>
            <person name="Puechmaille S.J."/>
            <person name="Fedrigo O."/>
            <person name="Jarvis E.D."/>
            <person name="Hiller M."/>
            <person name="Vernes S.C."/>
            <person name="Myers E.W."/>
            <person name="Teeling E.C."/>
        </authorList>
    </citation>
    <scope>NUCLEOTIDE SEQUENCE [LARGE SCALE GENOMIC DNA]</scope>
    <source>
        <strain evidence="2">MMolMol1</strain>
        <tissue evidence="2">Muscle</tissue>
    </source>
</reference>
<dbReference type="AlphaFoldDB" id="A0A7J8GQ90"/>
<dbReference type="Proteomes" id="UP000550707">
    <property type="component" value="Unassembled WGS sequence"/>
</dbReference>
<evidence type="ECO:0000256" key="1">
    <source>
        <dbReference type="SAM" id="MobiDB-lite"/>
    </source>
</evidence>
<gene>
    <name evidence="2" type="ORF">HJG59_011251</name>
</gene>
<feature type="compositionally biased region" description="Polar residues" evidence="1">
    <location>
        <begin position="127"/>
        <end position="137"/>
    </location>
</feature>
<comment type="caution">
    <text evidence="2">The sequence shown here is derived from an EMBL/GenBank/DDBJ whole genome shotgun (WGS) entry which is preliminary data.</text>
</comment>
<evidence type="ECO:0000313" key="3">
    <source>
        <dbReference type="Proteomes" id="UP000550707"/>
    </source>
</evidence>
<feature type="compositionally biased region" description="Low complexity" evidence="1">
    <location>
        <begin position="68"/>
        <end position="80"/>
    </location>
</feature>
<sequence>MAGPGHEGPRLLLGRACCRAAGGTGSACRALRGRCSRHLPPVCPGPPDSKGAPPSGLQGRRAAGSELPAARPRQRGAGAPSSEVPAGSGLWGCSPRGPAQGTEGVLCPASGRRGSASGLRVPDCGARQTQPRGTHSA</sequence>
<dbReference type="EMBL" id="JACASF010000008">
    <property type="protein sequence ID" value="KAF6462193.1"/>
    <property type="molecule type" value="Genomic_DNA"/>
</dbReference>
<organism evidence="2 3">
    <name type="scientific">Molossus molossus</name>
    <name type="common">Pallas' mastiff bat</name>
    <name type="synonym">Vespertilio molossus</name>
    <dbReference type="NCBI Taxonomy" id="27622"/>
    <lineage>
        <taxon>Eukaryota</taxon>
        <taxon>Metazoa</taxon>
        <taxon>Chordata</taxon>
        <taxon>Craniata</taxon>
        <taxon>Vertebrata</taxon>
        <taxon>Euteleostomi</taxon>
        <taxon>Mammalia</taxon>
        <taxon>Eutheria</taxon>
        <taxon>Laurasiatheria</taxon>
        <taxon>Chiroptera</taxon>
        <taxon>Yangochiroptera</taxon>
        <taxon>Molossidae</taxon>
        <taxon>Molossus</taxon>
    </lineage>
</organism>
<evidence type="ECO:0000313" key="2">
    <source>
        <dbReference type="EMBL" id="KAF6462193.1"/>
    </source>
</evidence>
<keyword evidence="3" id="KW-1185">Reference proteome</keyword>